<proteinExistence type="predicted"/>
<name>A0A075G1G7_9ARCH</name>
<evidence type="ECO:0000313" key="2">
    <source>
        <dbReference type="EMBL" id="AIE95682.1"/>
    </source>
</evidence>
<dbReference type="AlphaFoldDB" id="A0A075G1G7"/>
<keyword evidence="1" id="KW-0812">Transmembrane</keyword>
<feature type="transmembrane region" description="Helical" evidence="1">
    <location>
        <begin position="471"/>
        <end position="497"/>
    </location>
</feature>
<reference evidence="2" key="1">
    <citation type="journal article" date="2014" name="Genome Biol. Evol.">
        <title>Pangenome evidence for extensive interdomain horizontal transfer affecting lineage core and shell genes in uncultured planktonic thaumarchaeota and euryarchaeota.</title>
        <authorList>
            <person name="Deschamps P."/>
            <person name="Zivanovic Y."/>
            <person name="Moreira D."/>
            <person name="Rodriguez-Valera F."/>
            <person name="Lopez-Garcia P."/>
        </authorList>
    </citation>
    <scope>NUCLEOTIDE SEQUENCE</scope>
</reference>
<keyword evidence="1" id="KW-0472">Membrane</keyword>
<dbReference type="InterPro" id="IPR049886">
    <property type="entry name" value="CFI_box_CTERM_dom"/>
</dbReference>
<protein>
    <submittedName>
        <fullName evidence="2">Peptidyl-prolyl isomerase</fullName>
    </submittedName>
</protein>
<evidence type="ECO:0000256" key="1">
    <source>
        <dbReference type="SAM" id="Phobius"/>
    </source>
</evidence>
<sequence>MRYLLLSVLVVCMIGILIFSNGEAEATHSPPYDSGEYYDHGTETLVVLKMSPSHGKFLPGEKVTFSGKVSYVSTNPDTYVKADGVAPWFYDWTIGQTATSTLCSKKISLYIDNERFYLDTGQHEPCHFSYVTTFTEGDHRIWATMGAGCKQQPTRDCGYGSEIYNITVTSPFPPGVVFERPYGKTNFEYDSGVSVKDMYKTLGYPQKNYSFLTSQGFEGVEGDVKIVSGSGKDLLVYDVVISPRYAEKSEMFFPLNFMMYDGKDRSFTTVTSSTLNSLSGSETKNPNFSWREDCLPHNVRVQPGLWDIMKVCFEIPKNADHFKVVYSHNLGTSGTDRNSIVGVFDKLSIGTTEEQKAPEQKAPEQKIAELETESETESGGGCLIATAAFDSEMAPQVQFLRELRDNTVLQTESGTSFMTGFNQFYYSFSPYIADYERENPAFKETVRLALTPLLTSLTLLQYADIDSESEMLGYGIGVILLNIGMYFVAPAVLIMAVRKRI</sequence>
<organism evidence="2">
    <name type="scientific">uncultured marine thaumarchaeote AD1000_69_E02</name>
    <dbReference type="NCBI Taxonomy" id="1455932"/>
    <lineage>
        <taxon>Archaea</taxon>
        <taxon>Nitrososphaerota</taxon>
        <taxon>environmental samples</taxon>
    </lineage>
</organism>
<dbReference type="EMBL" id="KF900458">
    <property type="protein sequence ID" value="AIE95682.1"/>
    <property type="molecule type" value="Genomic_DNA"/>
</dbReference>
<dbReference type="NCBIfam" id="NF041770">
    <property type="entry name" value="CFI_box_CTERM"/>
    <property type="match status" value="1"/>
</dbReference>
<keyword evidence="2" id="KW-0413">Isomerase</keyword>
<accession>A0A075G1G7</accession>
<keyword evidence="1" id="KW-1133">Transmembrane helix</keyword>
<dbReference type="GO" id="GO:0016853">
    <property type="term" value="F:isomerase activity"/>
    <property type="evidence" value="ECO:0007669"/>
    <property type="project" value="UniProtKB-KW"/>
</dbReference>